<evidence type="ECO:0000313" key="3">
    <source>
        <dbReference type="EMBL" id="QJA63239.1"/>
    </source>
</evidence>
<reference evidence="2" key="1">
    <citation type="submission" date="2020-03" db="EMBL/GenBank/DDBJ databases">
        <title>The deep terrestrial virosphere.</title>
        <authorList>
            <person name="Holmfeldt K."/>
            <person name="Nilsson E."/>
            <person name="Simone D."/>
            <person name="Lopez-Fernandez M."/>
            <person name="Wu X."/>
            <person name="de Brujin I."/>
            <person name="Lundin D."/>
            <person name="Andersson A."/>
            <person name="Bertilsson S."/>
            <person name="Dopson M."/>
        </authorList>
    </citation>
    <scope>NUCLEOTIDE SEQUENCE</scope>
    <source>
        <strain evidence="4">MM415A00170</strain>
        <strain evidence="3">MM415B00642</strain>
        <strain evidence="2">TM448A00430</strain>
    </source>
</reference>
<sequence>MMSLEDKIRTLNPQQREELKSRLAGALNQMPEATRASMLDRLRGLQTSTAPSMARPATAPPSATATPQAPADLQWWQKGLQAVAAPFEAVEKGFATAVTAPFTKPVAGTENLPFWERERAEYEAWQSPWGVKGAIQSVPWFATAIASGGIGVVGGLGARLGISGLTKAAAIGTKVLKPALQVERIINYPISKPLELAAKKVLPGVVSKAARIVTDLQPMNDAISAATQPSKLRSLVNMSIGGKQPFKGMAEAIAGKAATADNPAAVGLVGRAILRFEGANKAIATTSTLNRLGNSKKLFNLTDEGLMKIGEKEVHLNTIRTYPEKYAKNLTSKQNDWIRQAQILEQEKLALLERNGIEINKLNFEDGGVYAGRRVVGKFTPEGELIEGGYIGAGQPAKPGVKMAQEKTRVFNDIKEATDAGFRYLPEEEALYYNTAGAYNRVADKQFANWFLERVPYRTTAVGGDIAVANTTMKGTQTALKQMNSIALKLKNNESVSGQMLRGIKKYYPEEYEQIKLFTKGKYTQSDVDGVLRFVWNEQKTNAADWANIKNEFTKARKSLVRPGFTGTMAPDIPAFAGKVFTSPEAKDYINIIRKELNPQFNSALNAVNQVNAVGRYFALAGDVSVGSIQLLFLAGAHPKIYGKAMTGFVRSFFDPLYHDNFIAKHLATIQNHPGLIISKGGATEMTEAMAREGLLNKGPLKIIGTPLVPFQRGFETALDTAGVYMAEAYQHLGTSPARMAQVDAFINEFRGLLSTKRLSLSSTQRQLERATILAPQYNRAVGALLTDMTQGNLRGQLARQAMIKGTGAIMAMTVAVSLAMGESEDEIADHLNPMSSNFMTWDVAGQRVGPGSKVRSLMYLFGKITKNPEDAAYHASRFVRGNFSPFLGTSIDLITGKDYMGDPTRDGLLNLTETVVGENLLPIWVQSVTTEGGELKERVLRGLTEFGGGRAYPAGSYVELRELQDKKAQEQYGVSWEALGQRADGMVAQMQIARDPELQQLTMKASEESAKFAHGEQLVWNSYTDRADQVGNVVLKEIQQASVQFEATGDGSKLRERVNQAYWLKSQMMNELLQQDEFKLVKDAFGKPLTPAQRQEMQPQKLLYRDYNELMYSPDMFDQYGEYRFDEADRRRQQFIQHYGSEALASVEAVIGEKRADEPIAVKALRQAREVLKPYWAIEDAVYAKYATGLKQIAVQIDNIERTDRIAAKRLLLKYPDIMRARKLIAVAKKRMKLQHPDMATALRIFYS</sequence>
<dbReference type="EMBL" id="MT141493">
    <property type="protein sequence ID" value="QJA63239.1"/>
    <property type="molecule type" value="Genomic_DNA"/>
</dbReference>
<organism evidence="2">
    <name type="scientific">viral metagenome</name>
    <dbReference type="NCBI Taxonomy" id="1070528"/>
    <lineage>
        <taxon>unclassified sequences</taxon>
        <taxon>metagenomes</taxon>
        <taxon>organismal metagenomes</taxon>
    </lineage>
</organism>
<evidence type="ECO:0000256" key="1">
    <source>
        <dbReference type="SAM" id="MobiDB-lite"/>
    </source>
</evidence>
<protein>
    <recommendedName>
        <fullName evidence="5">Large polyvalent protein associated domain-containing protein</fullName>
    </recommendedName>
</protein>
<evidence type="ECO:0008006" key="5">
    <source>
        <dbReference type="Google" id="ProtNLM"/>
    </source>
</evidence>
<dbReference type="EMBL" id="MT144011">
    <property type="protein sequence ID" value="QJA46450.1"/>
    <property type="molecule type" value="Genomic_DNA"/>
</dbReference>
<evidence type="ECO:0000313" key="2">
    <source>
        <dbReference type="EMBL" id="QJA46450.1"/>
    </source>
</evidence>
<proteinExistence type="predicted"/>
<name>A0A6H1ZGX5_9ZZZZ</name>
<accession>A0A6H1ZGX5</accession>
<gene>
    <name evidence="4" type="ORF">MM415A00170_0009</name>
    <name evidence="3" type="ORF">MM415B00642_0008</name>
    <name evidence="2" type="ORF">TM448A00430_0007</name>
</gene>
<dbReference type="AlphaFoldDB" id="A0A6H1ZGX5"/>
<evidence type="ECO:0000313" key="4">
    <source>
        <dbReference type="EMBL" id="QJA84745.1"/>
    </source>
</evidence>
<feature type="region of interest" description="Disordered" evidence="1">
    <location>
        <begin position="49"/>
        <end position="68"/>
    </location>
</feature>
<dbReference type="EMBL" id="MT142534">
    <property type="protein sequence ID" value="QJA84745.1"/>
    <property type="molecule type" value="Genomic_DNA"/>
</dbReference>